<protein>
    <submittedName>
        <fullName evidence="2">Uncharacterized protein</fullName>
    </submittedName>
</protein>
<comment type="caution">
    <text evidence="2">The sequence shown here is derived from an EMBL/GenBank/DDBJ whole genome shotgun (WGS) entry which is preliminary data.</text>
</comment>
<sequence>MNNDVERAQETGISRRTVAKAVAWSVPAIAVAATVPIAAASCVETTSFDNLRVGSRPSMLTFEPSGVTASLSYRASGSDRTPGVTSEVAATSTNPSWRYIELQLVERLDQGDWVELNIALSQPVTGLSFIVHDIDKSRSDGRVSWVDEVVVSPAGFTAQRGSNVVGNGTTSAPFTADAWGDTPISGGAGRVTLTWGNTVQNVTVRYRAGRTGSARSQHVGIGALRYDACLPPTQQMRSITPRSAPIPLDGDISVGEPPAALHDANVDS</sequence>
<feature type="region of interest" description="Disordered" evidence="1">
    <location>
        <begin position="237"/>
        <end position="268"/>
    </location>
</feature>
<dbReference type="Proteomes" id="UP000664385">
    <property type="component" value="Unassembled WGS sequence"/>
</dbReference>
<dbReference type="InterPro" id="IPR006311">
    <property type="entry name" value="TAT_signal"/>
</dbReference>
<dbReference type="PROSITE" id="PS51318">
    <property type="entry name" value="TAT"/>
    <property type="match status" value="1"/>
</dbReference>
<evidence type="ECO:0000313" key="2">
    <source>
        <dbReference type="EMBL" id="MBN8205371.1"/>
    </source>
</evidence>
<dbReference type="EMBL" id="JAEMWU010000001">
    <property type="protein sequence ID" value="MBN8205371.1"/>
    <property type="molecule type" value="Genomic_DNA"/>
</dbReference>
<dbReference type="AlphaFoldDB" id="A0A939IUG5"/>
<organism evidence="2 3">
    <name type="scientific">Microbacterium esteraromaticum</name>
    <dbReference type="NCBI Taxonomy" id="57043"/>
    <lineage>
        <taxon>Bacteria</taxon>
        <taxon>Bacillati</taxon>
        <taxon>Actinomycetota</taxon>
        <taxon>Actinomycetes</taxon>
        <taxon>Micrococcales</taxon>
        <taxon>Microbacteriaceae</taxon>
        <taxon>Microbacterium</taxon>
    </lineage>
</organism>
<evidence type="ECO:0000313" key="3">
    <source>
        <dbReference type="Proteomes" id="UP000664385"/>
    </source>
</evidence>
<gene>
    <name evidence="2" type="ORF">JF543_05300</name>
</gene>
<reference evidence="2" key="1">
    <citation type="submission" date="2020-12" db="EMBL/GenBank/DDBJ databases">
        <title>PHA producing bacteria isolated from mangrove.</title>
        <authorList>
            <person name="Zheng W."/>
            <person name="Yu S."/>
            <person name="Huang Y."/>
        </authorList>
    </citation>
    <scope>NUCLEOTIDE SEQUENCE</scope>
    <source>
        <strain evidence="2">GN8-5</strain>
    </source>
</reference>
<dbReference type="RefSeq" id="WP_179411602.1">
    <property type="nucleotide sequence ID" value="NZ_CP063379.1"/>
</dbReference>
<name>A0A939IUG5_9MICO</name>
<evidence type="ECO:0000256" key="1">
    <source>
        <dbReference type="SAM" id="MobiDB-lite"/>
    </source>
</evidence>
<accession>A0A939IUG5</accession>
<proteinExistence type="predicted"/>